<proteinExistence type="predicted"/>
<evidence type="ECO:0000256" key="5">
    <source>
        <dbReference type="ARBA" id="ARBA00022679"/>
    </source>
</evidence>
<feature type="region of interest" description="Disordered" evidence="9">
    <location>
        <begin position="1"/>
        <end position="22"/>
    </location>
</feature>
<keyword evidence="4" id="KW-0328">Glycosyltransferase</keyword>
<name>A0ABV2CPW3_9RHOO</name>
<evidence type="ECO:0000256" key="8">
    <source>
        <dbReference type="ARBA" id="ARBA00023136"/>
    </source>
</evidence>
<evidence type="ECO:0000313" key="11">
    <source>
        <dbReference type="EMBL" id="MET1489807.1"/>
    </source>
</evidence>
<evidence type="ECO:0000256" key="9">
    <source>
        <dbReference type="SAM" id="MobiDB-lite"/>
    </source>
</evidence>
<dbReference type="RefSeq" id="WP_345923048.1">
    <property type="nucleotide sequence ID" value="NZ_JBDIVF010000001.1"/>
</dbReference>
<accession>A0ABV2CPW3</accession>
<dbReference type="Proteomes" id="UP001548590">
    <property type="component" value="Unassembled WGS sequence"/>
</dbReference>
<keyword evidence="6 10" id="KW-0812">Transmembrane</keyword>
<dbReference type="Pfam" id="PF13506">
    <property type="entry name" value="Glyco_transf_21"/>
    <property type="match status" value="1"/>
</dbReference>
<evidence type="ECO:0000256" key="2">
    <source>
        <dbReference type="ARBA" id="ARBA00004760"/>
    </source>
</evidence>
<evidence type="ECO:0000313" key="12">
    <source>
        <dbReference type="Proteomes" id="UP001548590"/>
    </source>
</evidence>
<evidence type="ECO:0000256" key="3">
    <source>
        <dbReference type="ARBA" id="ARBA00004991"/>
    </source>
</evidence>
<evidence type="ECO:0000256" key="6">
    <source>
        <dbReference type="ARBA" id="ARBA00022692"/>
    </source>
</evidence>
<comment type="subcellular location">
    <subcellularLocation>
        <location evidence="1">Membrane</location>
        <topology evidence="1">Multi-pass membrane protein</topology>
    </subcellularLocation>
</comment>
<reference evidence="11 12" key="1">
    <citation type="submission" date="2024-07" db="EMBL/GenBank/DDBJ databases">
        <title>Uliginosibacterium paludis KCTC:42655.</title>
        <authorList>
            <person name="Kim M.K."/>
        </authorList>
    </citation>
    <scope>NUCLEOTIDE SEQUENCE [LARGE SCALE GENOMIC DNA]</scope>
    <source>
        <strain evidence="11 12">KCTC 42655</strain>
    </source>
</reference>
<feature type="transmembrane region" description="Helical" evidence="10">
    <location>
        <begin position="62"/>
        <end position="85"/>
    </location>
</feature>
<sequence>MTPTLGGAGPVPTASAPARSTAHDTLPLRLTRAFPPEGQRHPETIVGSGLSGKLAGAWLRDAALGLLAMLAALTLLNSLAGWMIALRRRAERPLQPAVMTHANWPVISILIPPRGNARARIERVRELAEADFDYPAERIHFVIAHPENDDMLIHAIEELRKQREGRVHPLPCPPAGEQGLSGLVESAMTCSAGDALVLLDQDLPVPADWLRSAVSPLLDPATAIVVARCVGIAPEAGAAARLEMLSAQADARIVTQSDALARLLAGKARIRALRRQALRTTRLKGRALSEERIALELAGQGWQAALLDGLSYRKDAIGQGLRFGTAIRCLGLISGFLKPRFPAMARRQIRAALGTALAMLGWQAMFLCGIVLYFLGEPLAAGVAVMLCAFTAFDSHGVPDSALRAAILPPEGAQREDACLLALMPMCYLARQVQGLLPVRQLTPRDQALEPDTPSTLPAESF</sequence>
<comment type="pathway">
    <text evidence="3">Sphingolipid metabolism.</text>
</comment>
<evidence type="ECO:0000256" key="4">
    <source>
        <dbReference type="ARBA" id="ARBA00022676"/>
    </source>
</evidence>
<evidence type="ECO:0000256" key="1">
    <source>
        <dbReference type="ARBA" id="ARBA00004141"/>
    </source>
</evidence>
<feature type="transmembrane region" description="Helical" evidence="10">
    <location>
        <begin position="351"/>
        <end position="373"/>
    </location>
</feature>
<keyword evidence="7 10" id="KW-1133">Transmembrane helix</keyword>
<evidence type="ECO:0000256" key="10">
    <source>
        <dbReference type="SAM" id="Phobius"/>
    </source>
</evidence>
<protein>
    <submittedName>
        <fullName evidence="11">Glycosyltransferase family 2 protein</fullName>
    </submittedName>
</protein>
<dbReference type="Gene3D" id="3.90.550.10">
    <property type="entry name" value="Spore Coat Polysaccharide Biosynthesis Protein SpsA, Chain A"/>
    <property type="match status" value="1"/>
</dbReference>
<organism evidence="11 12">
    <name type="scientific">Uliginosibacterium paludis</name>
    <dbReference type="NCBI Taxonomy" id="1615952"/>
    <lineage>
        <taxon>Bacteria</taxon>
        <taxon>Pseudomonadati</taxon>
        <taxon>Pseudomonadota</taxon>
        <taxon>Betaproteobacteria</taxon>
        <taxon>Rhodocyclales</taxon>
        <taxon>Zoogloeaceae</taxon>
        <taxon>Uliginosibacterium</taxon>
    </lineage>
</organism>
<dbReference type="EMBL" id="JBEWLZ010000004">
    <property type="protein sequence ID" value="MET1489807.1"/>
    <property type="molecule type" value="Genomic_DNA"/>
</dbReference>
<keyword evidence="8 10" id="KW-0472">Membrane</keyword>
<comment type="pathway">
    <text evidence="2">Lipid metabolism; sphingolipid metabolism.</text>
</comment>
<dbReference type="InterPro" id="IPR029044">
    <property type="entry name" value="Nucleotide-diphossugar_trans"/>
</dbReference>
<keyword evidence="5" id="KW-0808">Transferase</keyword>
<evidence type="ECO:0000256" key="7">
    <source>
        <dbReference type="ARBA" id="ARBA00022989"/>
    </source>
</evidence>
<dbReference type="SUPFAM" id="SSF53448">
    <property type="entry name" value="Nucleotide-diphospho-sugar transferases"/>
    <property type="match status" value="1"/>
</dbReference>
<comment type="caution">
    <text evidence="11">The sequence shown here is derived from an EMBL/GenBank/DDBJ whole genome shotgun (WGS) entry which is preliminary data.</text>
</comment>
<gene>
    <name evidence="11" type="ORF">ABVT11_08200</name>
</gene>
<keyword evidence="12" id="KW-1185">Reference proteome</keyword>
<dbReference type="InterPro" id="IPR025993">
    <property type="entry name" value="Ceramide_glucosylTrfase"/>
</dbReference>